<dbReference type="PROSITE" id="PS51199">
    <property type="entry name" value="SF4_HELICASE"/>
    <property type="match status" value="1"/>
</dbReference>
<dbReference type="SUPFAM" id="SSF52540">
    <property type="entry name" value="P-loop containing nucleoside triphosphate hydrolases"/>
    <property type="match status" value="1"/>
</dbReference>
<dbReference type="GO" id="GO:0006260">
    <property type="term" value="P:DNA replication"/>
    <property type="evidence" value="ECO:0007669"/>
    <property type="project" value="InterPro"/>
</dbReference>
<dbReference type="AlphaFoldDB" id="A0A367S3C4"/>
<gene>
    <name evidence="2" type="ORF">A6769_36925</name>
</gene>
<dbReference type="InterPro" id="IPR027417">
    <property type="entry name" value="P-loop_NTPase"/>
</dbReference>
<dbReference type="Gene3D" id="3.40.50.300">
    <property type="entry name" value="P-loop containing nucleotide triphosphate hydrolases"/>
    <property type="match status" value="1"/>
</dbReference>
<feature type="domain" description="SF4 helicase" evidence="1">
    <location>
        <begin position="1"/>
        <end position="144"/>
    </location>
</feature>
<proteinExistence type="predicted"/>
<evidence type="ECO:0000313" key="3">
    <source>
        <dbReference type="Proteomes" id="UP000252085"/>
    </source>
</evidence>
<dbReference type="Pfam" id="PF03796">
    <property type="entry name" value="DnaB_C"/>
    <property type="match status" value="1"/>
</dbReference>
<dbReference type="GO" id="GO:0005829">
    <property type="term" value="C:cytosol"/>
    <property type="evidence" value="ECO:0007669"/>
    <property type="project" value="TreeGrafter"/>
</dbReference>
<name>A0A367S3C4_NOSPU</name>
<dbReference type="GO" id="GO:0005524">
    <property type="term" value="F:ATP binding"/>
    <property type="evidence" value="ECO:0007669"/>
    <property type="project" value="InterPro"/>
</dbReference>
<comment type="caution">
    <text evidence="2">The sequence shown here is derived from an EMBL/GenBank/DDBJ whole genome shotgun (WGS) entry which is preliminary data.</text>
</comment>
<protein>
    <recommendedName>
        <fullName evidence="1">SF4 helicase domain-containing protein</fullName>
    </recommendedName>
</protein>
<evidence type="ECO:0000259" key="1">
    <source>
        <dbReference type="PROSITE" id="PS51199"/>
    </source>
</evidence>
<organism evidence="2 3">
    <name type="scientific">Nostoc punctiforme NIES-2108</name>
    <dbReference type="NCBI Taxonomy" id="1356359"/>
    <lineage>
        <taxon>Bacteria</taxon>
        <taxon>Bacillati</taxon>
        <taxon>Cyanobacteriota</taxon>
        <taxon>Cyanophyceae</taxon>
        <taxon>Nostocales</taxon>
        <taxon>Nostocaceae</taxon>
        <taxon>Nostoc</taxon>
    </lineage>
</organism>
<dbReference type="PANTHER" id="PTHR30153">
    <property type="entry name" value="REPLICATIVE DNA HELICASE DNAB"/>
    <property type="match status" value="1"/>
</dbReference>
<dbReference type="Proteomes" id="UP000252085">
    <property type="component" value="Unassembled WGS sequence"/>
</dbReference>
<evidence type="ECO:0000313" key="2">
    <source>
        <dbReference type="EMBL" id="RCJ42611.1"/>
    </source>
</evidence>
<dbReference type="InterPro" id="IPR007694">
    <property type="entry name" value="DNA_helicase_DnaB-like_C"/>
</dbReference>
<sequence length="144" mass="16344">MFLDVLLKRNALRESHWNPLAKACDDAMALPFWLNDNPVITTSQIKGDLQDIQARCGSVSLVIVDYVQLIELMRRERGQNRVQEIDSILKQLRAIAKQFNCAVLGLAQLKREVDSRSQKRPTKADFRESGGFEQEAAVMLGLYP</sequence>
<accession>A0A367S3C4</accession>
<dbReference type="PANTHER" id="PTHR30153:SF2">
    <property type="entry name" value="REPLICATIVE DNA HELICASE"/>
    <property type="match status" value="1"/>
</dbReference>
<dbReference type="EMBL" id="LXQE01000004">
    <property type="protein sequence ID" value="RCJ42611.1"/>
    <property type="molecule type" value="Genomic_DNA"/>
</dbReference>
<reference evidence="2 3" key="1">
    <citation type="submission" date="2016-04" db="EMBL/GenBank/DDBJ databases">
        <authorList>
            <person name="Evans L.H."/>
            <person name="Alamgir A."/>
            <person name="Owens N."/>
            <person name="Weber N.D."/>
            <person name="Virtaneva K."/>
            <person name="Barbian K."/>
            <person name="Babar A."/>
            <person name="Rosenke K."/>
        </authorList>
    </citation>
    <scope>NUCLEOTIDE SEQUENCE [LARGE SCALE GENOMIC DNA]</scope>
    <source>
        <strain evidence="2">NIES-2108</strain>
    </source>
</reference>
<dbReference type="GO" id="GO:0003678">
    <property type="term" value="F:DNA helicase activity"/>
    <property type="evidence" value="ECO:0007669"/>
    <property type="project" value="InterPro"/>
</dbReference>